<protein>
    <recommendedName>
        <fullName evidence="1">BRCT domain-containing protein</fullName>
    </recommendedName>
</protein>
<keyword evidence="3" id="KW-1185">Reference proteome</keyword>
<dbReference type="Gene3D" id="3.40.50.10190">
    <property type="entry name" value="BRCT domain"/>
    <property type="match status" value="2"/>
</dbReference>
<evidence type="ECO:0000313" key="3">
    <source>
        <dbReference type="Proteomes" id="UP000186176"/>
    </source>
</evidence>
<dbReference type="PROSITE" id="PS50172">
    <property type="entry name" value="BRCT"/>
    <property type="match status" value="1"/>
</dbReference>
<feature type="domain" description="BRCT" evidence="1">
    <location>
        <begin position="183"/>
        <end position="229"/>
    </location>
</feature>
<accession>A0A1J4MDZ0</accession>
<organism evidence="2 3">
    <name type="scientific">Cryptosporidium ubiquitum</name>
    <dbReference type="NCBI Taxonomy" id="857276"/>
    <lineage>
        <taxon>Eukaryota</taxon>
        <taxon>Sar</taxon>
        <taxon>Alveolata</taxon>
        <taxon>Apicomplexa</taxon>
        <taxon>Conoidasida</taxon>
        <taxon>Coccidia</taxon>
        <taxon>Eucoccidiorida</taxon>
        <taxon>Eimeriorina</taxon>
        <taxon>Cryptosporidiidae</taxon>
        <taxon>Cryptosporidium</taxon>
    </lineage>
</organism>
<dbReference type="InterPro" id="IPR036420">
    <property type="entry name" value="BRCT_dom_sf"/>
</dbReference>
<dbReference type="OrthoDB" id="340020at2759"/>
<comment type="caution">
    <text evidence="2">The sequence shown here is derived from an EMBL/GenBank/DDBJ whole genome shotgun (WGS) entry which is preliminary data.</text>
</comment>
<proteinExistence type="predicted"/>
<dbReference type="EMBL" id="LRBP01000022">
    <property type="protein sequence ID" value="OII72433.1"/>
    <property type="molecule type" value="Genomic_DNA"/>
</dbReference>
<dbReference type="VEuPathDB" id="CryptoDB:cubi_00428"/>
<dbReference type="AlphaFoldDB" id="A0A1J4MDZ0"/>
<evidence type="ECO:0000259" key="1">
    <source>
        <dbReference type="PROSITE" id="PS50172"/>
    </source>
</evidence>
<evidence type="ECO:0000313" key="2">
    <source>
        <dbReference type="EMBL" id="OII72433.1"/>
    </source>
</evidence>
<reference evidence="2 3" key="1">
    <citation type="submission" date="2016-10" db="EMBL/GenBank/DDBJ databases">
        <title>Reductive evolution of mitochondrial metabolism and differential evolution of invasion-related proteins in Cryptosporidium.</title>
        <authorList>
            <person name="Liu S."/>
            <person name="Roellig D.M."/>
            <person name="Guo Y."/>
            <person name="Li N."/>
            <person name="Frace M.A."/>
            <person name="Tang K."/>
            <person name="Zhang L."/>
            <person name="Feng Y."/>
            <person name="Xiao L."/>
        </authorList>
    </citation>
    <scope>NUCLEOTIDE SEQUENCE [LARGE SCALE GENOMIC DNA]</scope>
    <source>
        <strain evidence="2">39726</strain>
    </source>
</reference>
<sequence>MDSKIWNKKRFLLSGFEDNEYNLIKKKYIEKNGGKVLEINSDITDDDVDYLVCNYSKGYKHRHSNIDYQKLRTPFWIWLSVNDEWNYSLGWHPFFRPNGNFTYGILKGFQIYLIGYSRTMKGFQDREKSPRYIRKINDIGILVSFIEAQMGGKVIFDDNENDNDDYNKLSIVKSVKSVTKLALVCNKEEVGELINTVKEKNKIQTVVNLEWLFDCYDEGRIVSYRKYIYHGSKEELKSKISMEMEKEREDIGNIFKIIISHQVYLNHNEMYYTMKKFSNNEDIEIGRTSKEVVKYIQNDEENHSLKWDKETILVLIFNDSIEEQDFWYDLMNALEENVVFNIKLASKEKKNYILKYLQRMRIINDPENLFNKLINCVDSIIPLITKLASKVGCSIPSYISDFLTSESEFLDTVLKFTDFENITGLSGFIEYSNDNPIDIVNLNRSKAIKRFDGFEKEFSTKKFS</sequence>
<dbReference type="InterPro" id="IPR001357">
    <property type="entry name" value="BRCT_dom"/>
</dbReference>
<dbReference type="GeneID" id="39977221"/>
<dbReference type="Proteomes" id="UP000186176">
    <property type="component" value="Unassembled WGS sequence"/>
</dbReference>
<name>A0A1J4MDZ0_9CRYT</name>
<dbReference type="RefSeq" id="XP_028873931.1">
    <property type="nucleotide sequence ID" value="XM_029017442.1"/>
</dbReference>
<gene>
    <name evidence="2" type="ORF">cubi_00428</name>
</gene>
<dbReference type="SUPFAM" id="SSF52113">
    <property type="entry name" value="BRCT domain"/>
    <property type="match status" value="2"/>
</dbReference>